<protein>
    <submittedName>
        <fullName evidence="2">Uncharacterized protein</fullName>
    </submittedName>
</protein>
<dbReference type="AlphaFoldDB" id="A0A564YRQ0"/>
<dbReference type="EMBL" id="CABIJS010000333">
    <property type="protein sequence ID" value="VUZ49941.1"/>
    <property type="molecule type" value="Genomic_DNA"/>
</dbReference>
<reference evidence="2 3" key="1">
    <citation type="submission" date="2019-07" db="EMBL/GenBank/DDBJ databases">
        <authorList>
            <person name="Jastrzebski P J."/>
            <person name="Paukszto L."/>
            <person name="Jastrzebski P J."/>
        </authorList>
    </citation>
    <scope>NUCLEOTIDE SEQUENCE [LARGE SCALE GENOMIC DNA]</scope>
    <source>
        <strain evidence="2 3">WMS-il1</strain>
    </source>
</reference>
<organism evidence="2 3">
    <name type="scientific">Hymenolepis diminuta</name>
    <name type="common">Rat tapeworm</name>
    <dbReference type="NCBI Taxonomy" id="6216"/>
    <lineage>
        <taxon>Eukaryota</taxon>
        <taxon>Metazoa</taxon>
        <taxon>Spiralia</taxon>
        <taxon>Lophotrochozoa</taxon>
        <taxon>Platyhelminthes</taxon>
        <taxon>Cestoda</taxon>
        <taxon>Eucestoda</taxon>
        <taxon>Cyclophyllidea</taxon>
        <taxon>Hymenolepididae</taxon>
        <taxon>Hymenolepis</taxon>
    </lineage>
</organism>
<gene>
    <name evidence="2" type="ORF">WMSIL1_LOCUS8835</name>
</gene>
<name>A0A564YRQ0_HYMDI</name>
<evidence type="ECO:0000256" key="1">
    <source>
        <dbReference type="SAM" id="MobiDB-lite"/>
    </source>
</evidence>
<accession>A0A564YRQ0</accession>
<evidence type="ECO:0000313" key="3">
    <source>
        <dbReference type="Proteomes" id="UP000321570"/>
    </source>
</evidence>
<feature type="compositionally biased region" description="Basic and acidic residues" evidence="1">
    <location>
        <begin position="1"/>
        <end position="22"/>
    </location>
</feature>
<sequence>MEDARQQDLLDRLQRTDRERQVQESVENPIMSKKTLDRVCVGLMAEDICLKLESELKSKRNVVLTYVQSERLRNVIREEIRKRSDKVLHRKQ</sequence>
<evidence type="ECO:0000313" key="2">
    <source>
        <dbReference type="EMBL" id="VUZ49941.1"/>
    </source>
</evidence>
<dbReference type="Proteomes" id="UP000321570">
    <property type="component" value="Unassembled WGS sequence"/>
</dbReference>
<keyword evidence="3" id="KW-1185">Reference proteome</keyword>
<feature type="region of interest" description="Disordered" evidence="1">
    <location>
        <begin position="1"/>
        <end position="28"/>
    </location>
</feature>
<proteinExistence type="predicted"/>